<dbReference type="Proteomes" id="UP000070501">
    <property type="component" value="Unassembled WGS sequence"/>
</dbReference>
<keyword evidence="2" id="KW-1185">Reference proteome</keyword>
<gene>
    <name evidence="1" type="ORF">Micbo1qcDRAFT_31853</name>
</gene>
<protein>
    <submittedName>
        <fullName evidence="1">Uncharacterized protein</fullName>
    </submittedName>
</protein>
<dbReference type="AlphaFoldDB" id="A0A136IQ11"/>
<accession>A0A136IQ11</accession>
<name>A0A136IQ11_9PEZI</name>
<evidence type="ECO:0000313" key="2">
    <source>
        <dbReference type="Proteomes" id="UP000070501"/>
    </source>
</evidence>
<reference evidence="2" key="1">
    <citation type="submission" date="2016-02" db="EMBL/GenBank/DDBJ databases">
        <title>Draft genome sequence of Microdochium bolleyi, a fungal endophyte of beachgrass.</title>
        <authorList>
            <consortium name="DOE Joint Genome Institute"/>
            <person name="David A.S."/>
            <person name="May G."/>
            <person name="Haridas S."/>
            <person name="Lim J."/>
            <person name="Wang M."/>
            <person name="Labutti K."/>
            <person name="Lipzen A."/>
            <person name="Barry K."/>
            <person name="Grigoriev I.V."/>
        </authorList>
    </citation>
    <scope>NUCLEOTIDE SEQUENCE [LARGE SCALE GENOMIC DNA]</scope>
    <source>
        <strain evidence="2">J235TASD1</strain>
    </source>
</reference>
<sequence>MVEVLVCVLRANMRRREARASCRDVFLPLSFLPCRCLVGSGRVCARGLIAFLFPVSSATQTLFVQSAIRSFRCGSQWAPRREKQKKMTC</sequence>
<evidence type="ECO:0000313" key="1">
    <source>
        <dbReference type="EMBL" id="KXJ87006.1"/>
    </source>
</evidence>
<dbReference type="EMBL" id="KQ964264">
    <property type="protein sequence ID" value="KXJ87006.1"/>
    <property type="molecule type" value="Genomic_DNA"/>
</dbReference>
<dbReference type="InParanoid" id="A0A136IQ11"/>
<proteinExistence type="predicted"/>
<organism evidence="1 2">
    <name type="scientific">Microdochium bolleyi</name>
    <dbReference type="NCBI Taxonomy" id="196109"/>
    <lineage>
        <taxon>Eukaryota</taxon>
        <taxon>Fungi</taxon>
        <taxon>Dikarya</taxon>
        <taxon>Ascomycota</taxon>
        <taxon>Pezizomycotina</taxon>
        <taxon>Sordariomycetes</taxon>
        <taxon>Xylariomycetidae</taxon>
        <taxon>Xylariales</taxon>
        <taxon>Microdochiaceae</taxon>
        <taxon>Microdochium</taxon>
    </lineage>
</organism>